<dbReference type="Gene3D" id="3.40.50.720">
    <property type="entry name" value="NAD(P)-binding Rossmann-like Domain"/>
    <property type="match status" value="1"/>
</dbReference>
<evidence type="ECO:0000256" key="3">
    <source>
        <dbReference type="ARBA" id="ARBA00004718"/>
    </source>
</evidence>
<reference evidence="10 11" key="2">
    <citation type="journal article" date="2016" name="FEMS Yeast Res.">
        <title>Curation of the genome annotation of Pichia pastoris (Komagataella phaffii) CBS7435 from gene level to protein function.</title>
        <authorList>
            <person name="Valli M."/>
            <person name="Tatto N.E."/>
            <person name="Peymann A."/>
            <person name="Gruber C."/>
            <person name="Landes N."/>
            <person name="Ekker H."/>
            <person name="Thallinger G.G."/>
            <person name="Mattanovich D."/>
            <person name="Gasser B."/>
            <person name="Graf A.B."/>
        </authorList>
    </citation>
    <scope>GENOME REANNOTATION</scope>
    <source>
        <strain evidence="10 11">ATCC 76273 / CBS 7435 / CECT 11047 / NRRL Y-11430 / Wegner 21-1</strain>
    </source>
</reference>
<keyword evidence="6" id="KW-0833">Ubl conjugation pathway</keyword>
<evidence type="ECO:0000256" key="8">
    <source>
        <dbReference type="ARBA" id="ARBA00044354"/>
    </source>
</evidence>
<keyword evidence="11" id="KW-1185">Reference proteome</keyword>
<organism evidence="10 11">
    <name type="scientific">Komagataella phaffii (strain ATCC 76273 / CBS 7435 / CECT 11047 / NRRL Y-11430 / Wegner 21-1)</name>
    <name type="common">Yeast</name>
    <name type="synonym">Pichia pastoris</name>
    <dbReference type="NCBI Taxonomy" id="981350"/>
    <lineage>
        <taxon>Eukaryota</taxon>
        <taxon>Fungi</taxon>
        <taxon>Dikarya</taxon>
        <taxon>Ascomycota</taxon>
        <taxon>Saccharomycotina</taxon>
        <taxon>Pichiomycetes</taxon>
        <taxon>Pichiales</taxon>
        <taxon>Pichiaceae</taxon>
        <taxon>Komagataella</taxon>
    </lineage>
</organism>
<comment type="similarity">
    <text evidence="4">Belongs to the ubiquitin-activating E1 family.</text>
</comment>
<gene>
    <name evidence="10" type="primary">AOS1</name>
    <name evidence="10" type="ordered locus">PP7435_Chr2-1858</name>
</gene>
<keyword evidence="5" id="KW-0963">Cytoplasm</keyword>
<evidence type="ECO:0000259" key="9">
    <source>
        <dbReference type="Pfam" id="PF00899"/>
    </source>
</evidence>
<feature type="domain" description="THIF-type NAD/FAD binding fold" evidence="9">
    <location>
        <begin position="12"/>
        <end position="341"/>
    </location>
</feature>
<dbReference type="GO" id="GO:0016925">
    <property type="term" value="P:protein sumoylation"/>
    <property type="evidence" value="ECO:0007669"/>
    <property type="project" value="TreeGrafter"/>
</dbReference>
<dbReference type="PRINTS" id="PR01849">
    <property type="entry name" value="UBIQUITINACT"/>
</dbReference>
<dbReference type="InterPro" id="IPR045886">
    <property type="entry name" value="ThiF/MoeB/HesA"/>
</dbReference>
<dbReference type="Pfam" id="PF00899">
    <property type="entry name" value="ThiF"/>
    <property type="match status" value="1"/>
</dbReference>
<comment type="pathway">
    <text evidence="3">Protein modification; protein sumoylation.</text>
</comment>
<dbReference type="PANTHER" id="PTHR10953">
    <property type="entry name" value="UBIQUITIN-ACTIVATING ENZYME E1"/>
    <property type="match status" value="1"/>
</dbReference>
<dbReference type="GO" id="GO:0019948">
    <property type="term" value="F:SUMO activating enzyme activity"/>
    <property type="evidence" value="ECO:0007669"/>
    <property type="project" value="TreeGrafter"/>
</dbReference>
<evidence type="ECO:0000313" key="10">
    <source>
        <dbReference type="EMBL" id="SCV12018.1"/>
    </source>
</evidence>
<dbReference type="SMR" id="A0A1G4KPS8"/>
<dbReference type="AlphaFoldDB" id="A0A1G4KPS8"/>
<evidence type="ECO:0000256" key="7">
    <source>
        <dbReference type="ARBA" id="ARBA00023242"/>
    </source>
</evidence>
<evidence type="ECO:0000256" key="6">
    <source>
        <dbReference type="ARBA" id="ARBA00022786"/>
    </source>
</evidence>
<sequence>MVNLTKGEIALYDRQIRLWGFEAQHRIRSSHILVINFSCVGAEIVKNLVLGGLGFLTIIDSGKILEQDLSGNFFFDVSLLGCSKLDSTVKERIQELNPRVDIVTDTCTWAEKSQAWFNRFDIIICTEFDATQIESISRTSRSLNIPLYVVNTHGLYGMIFVDLIDHSSHLRLAKNRIRRKPGRSNSVREIVHVEEKTENDVEYEDCLIQNYYTSFDRILEKPKLKEFFPTMKKLNKIDSTLIVLLGCLKIPTSYNYPIGTVQVTKLELLEFANEIARKLGLTSLDLNDLILQDVARQFGCEFQPVAAILAGCLSQDVINMLSKRENPINNLLIFNGKKAEMPIYTI</sequence>
<keyword evidence="7" id="KW-0539">Nucleus</keyword>
<evidence type="ECO:0000256" key="1">
    <source>
        <dbReference type="ARBA" id="ARBA00004123"/>
    </source>
</evidence>
<evidence type="ECO:0000256" key="2">
    <source>
        <dbReference type="ARBA" id="ARBA00004496"/>
    </source>
</evidence>
<name>A0A1G4KPS8_KOMPC</name>
<dbReference type="InterPro" id="IPR000594">
    <property type="entry name" value="ThiF_NAD_FAD-bd"/>
</dbReference>
<dbReference type="SUPFAM" id="SSF69572">
    <property type="entry name" value="Activating enzymes of the ubiquitin-like proteins"/>
    <property type="match status" value="1"/>
</dbReference>
<dbReference type="PANTHER" id="PTHR10953:SF162">
    <property type="entry name" value="SUMO-ACTIVATING ENZYME SUBUNIT 1"/>
    <property type="match status" value="1"/>
</dbReference>
<reference evidence="10 11" key="1">
    <citation type="journal article" date="2011" name="J. Biotechnol.">
        <title>High-quality genome sequence of Pichia pastoris CBS7435.</title>
        <authorList>
            <person name="Kuberl A."/>
            <person name="Schneider J."/>
            <person name="Thallinger G.G."/>
            <person name="Anderl I."/>
            <person name="Wibberg D."/>
            <person name="Hajek T."/>
            <person name="Jaenicke S."/>
            <person name="Brinkrolf K."/>
            <person name="Goesmann A."/>
            <person name="Szczepanowski R."/>
            <person name="Puhler A."/>
            <person name="Schwab H."/>
            <person name="Glieder A."/>
            <person name="Pichler H."/>
        </authorList>
    </citation>
    <scope>NUCLEOTIDE SEQUENCE [LARGE SCALE GENOMIC DNA]</scope>
    <source>
        <strain evidence="11">ATCC 76273 / CBS 7435 / CECT 11047 / NRRL Y-11430 / Wegner 21-1</strain>
    </source>
</reference>
<protein>
    <recommendedName>
        <fullName evidence="8">Ubiquitin-like 1-activating enzyme E1A</fullName>
    </recommendedName>
</protein>
<evidence type="ECO:0000313" key="11">
    <source>
        <dbReference type="Proteomes" id="UP000006853"/>
    </source>
</evidence>
<dbReference type="GO" id="GO:0005737">
    <property type="term" value="C:cytoplasm"/>
    <property type="evidence" value="ECO:0007669"/>
    <property type="project" value="UniProtKB-SubCell"/>
</dbReference>
<dbReference type="GO" id="GO:0031510">
    <property type="term" value="C:SUMO activating enzyme complex"/>
    <property type="evidence" value="ECO:0007669"/>
    <property type="project" value="TreeGrafter"/>
</dbReference>
<evidence type="ECO:0000256" key="5">
    <source>
        <dbReference type="ARBA" id="ARBA00022490"/>
    </source>
</evidence>
<dbReference type="InterPro" id="IPR035985">
    <property type="entry name" value="Ubiquitin-activating_enz"/>
</dbReference>
<evidence type="ECO:0000256" key="4">
    <source>
        <dbReference type="ARBA" id="ARBA00005673"/>
    </source>
</evidence>
<dbReference type="EMBL" id="FR839629">
    <property type="protein sequence ID" value="SCV12018.1"/>
    <property type="molecule type" value="Genomic_DNA"/>
</dbReference>
<comment type="subcellular location">
    <subcellularLocation>
        <location evidence="2">Cytoplasm</location>
    </subcellularLocation>
    <subcellularLocation>
        <location evidence="1">Nucleus</location>
    </subcellularLocation>
</comment>
<accession>A0A1G4KPS8</accession>
<dbReference type="InterPro" id="IPR000011">
    <property type="entry name" value="UBQ/SUMO-activ_enz_E1-like"/>
</dbReference>
<proteinExistence type="inferred from homology"/>
<dbReference type="Proteomes" id="UP000006853">
    <property type="component" value="Chromosome 2"/>
</dbReference>